<dbReference type="FunFam" id="3.80.10.10:FF:000230">
    <property type="entry name" value="Leucine-rich repeat-containing protein 57"/>
    <property type="match status" value="1"/>
</dbReference>
<dbReference type="EMBL" id="KB305378">
    <property type="protein sequence ID" value="ELU01108.1"/>
    <property type="molecule type" value="Genomic_DNA"/>
</dbReference>
<dbReference type="HOGENOM" id="CLU_000288_18_15_1"/>
<dbReference type="PANTHER" id="PTHR48051">
    <property type="match status" value="1"/>
</dbReference>
<reference evidence="5" key="3">
    <citation type="submission" date="2015-06" db="UniProtKB">
        <authorList>
            <consortium name="EnsemblMetazoa"/>
        </authorList>
    </citation>
    <scope>IDENTIFICATION</scope>
</reference>
<dbReference type="OMA" id="AYMERYT"/>
<dbReference type="InterPro" id="IPR050216">
    <property type="entry name" value="LRR_domain-containing"/>
</dbReference>
<dbReference type="FunCoup" id="R7UBD2">
    <property type="interactions" value="1096"/>
</dbReference>
<dbReference type="Gene3D" id="3.80.10.10">
    <property type="entry name" value="Ribonuclease Inhibitor"/>
    <property type="match status" value="1"/>
</dbReference>
<dbReference type="Proteomes" id="UP000014760">
    <property type="component" value="Unassembled WGS sequence"/>
</dbReference>
<name>R7UBD2_CAPTE</name>
<evidence type="ECO:0000313" key="4">
    <source>
        <dbReference type="EMBL" id="ELU01108.1"/>
    </source>
</evidence>
<dbReference type="SMART" id="SM00364">
    <property type="entry name" value="LRR_BAC"/>
    <property type="match status" value="3"/>
</dbReference>
<keyword evidence="2" id="KW-0677">Repeat</keyword>
<dbReference type="OrthoDB" id="1728874at2759"/>
<dbReference type="STRING" id="283909.R7UBD2"/>
<dbReference type="SUPFAM" id="SSF52058">
    <property type="entry name" value="L domain-like"/>
    <property type="match status" value="1"/>
</dbReference>
<sequence>MGNAIKPHIERAEKTGTCNLSKQGLSEFPGELGGLVRNLRNLDLSENKLPSIPPMIGQFTMMKSLNLESNRLCRIPEDIGNLKKLETLNASRNRLTSLPHSLSQLTHLREVCLCFNALTEFPSQLCGLKQLDMLDLSHNKMTSIPDSVGQVEAIELNLNQNQVRSISESITQCKRLKVLRLEENCLEPSAFTATILQDSSFSLLSIEGNLVSDKQLREMDGYEQYMERFTATRKKCI</sequence>
<accession>R7UBD2</accession>
<reference evidence="4 6" key="2">
    <citation type="journal article" date="2013" name="Nature">
        <title>Insights into bilaterian evolution from three spiralian genomes.</title>
        <authorList>
            <person name="Simakov O."/>
            <person name="Marletaz F."/>
            <person name="Cho S.J."/>
            <person name="Edsinger-Gonzales E."/>
            <person name="Havlak P."/>
            <person name="Hellsten U."/>
            <person name="Kuo D.H."/>
            <person name="Larsson T."/>
            <person name="Lv J."/>
            <person name="Arendt D."/>
            <person name="Savage R."/>
            <person name="Osoegawa K."/>
            <person name="de Jong P."/>
            <person name="Grimwood J."/>
            <person name="Chapman J.A."/>
            <person name="Shapiro H."/>
            <person name="Aerts A."/>
            <person name="Otillar R.P."/>
            <person name="Terry A.Y."/>
            <person name="Boore J.L."/>
            <person name="Grigoriev I.V."/>
            <person name="Lindberg D.R."/>
            <person name="Seaver E.C."/>
            <person name="Weisblat D.A."/>
            <person name="Putnam N.H."/>
            <person name="Rokhsar D.S."/>
        </authorList>
    </citation>
    <scope>NUCLEOTIDE SEQUENCE</scope>
    <source>
        <strain evidence="4 6">I ESC-2004</strain>
    </source>
</reference>
<dbReference type="EnsemblMetazoa" id="CapteT167893">
    <property type="protein sequence ID" value="CapteP167893"/>
    <property type="gene ID" value="CapteG167893"/>
</dbReference>
<organism evidence="4">
    <name type="scientific">Capitella teleta</name>
    <name type="common">Polychaete worm</name>
    <dbReference type="NCBI Taxonomy" id="283909"/>
    <lineage>
        <taxon>Eukaryota</taxon>
        <taxon>Metazoa</taxon>
        <taxon>Spiralia</taxon>
        <taxon>Lophotrochozoa</taxon>
        <taxon>Annelida</taxon>
        <taxon>Polychaeta</taxon>
        <taxon>Sedentaria</taxon>
        <taxon>Scolecida</taxon>
        <taxon>Capitellidae</taxon>
        <taxon>Capitella</taxon>
    </lineage>
</organism>
<protein>
    <recommendedName>
        <fullName evidence="3">Disease resistance R13L4/SHOC-2-like LRR domain-containing protein</fullName>
    </recommendedName>
</protein>
<dbReference type="InterPro" id="IPR003591">
    <property type="entry name" value="Leu-rich_rpt_typical-subtyp"/>
</dbReference>
<feature type="domain" description="Disease resistance R13L4/SHOC-2-like LRR" evidence="3">
    <location>
        <begin position="39"/>
        <end position="136"/>
    </location>
</feature>
<evidence type="ECO:0000313" key="5">
    <source>
        <dbReference type="EnsemblMetazoa" id="CapteP167893"/>
    </source>
</evidence>
<dbReference type="SMART" id="SM00369">
    <property type="entry name" value="LRR_TYP"/>
    <property type="match status" value="4"/>
</dbReference>
<evidence type="ECO:0000259" key="3">
    <source>
        <dbReference type="Pfam" id="PF23598"/>
    </source>
</evidence>
<evidence type="ECO:0000256" key="2">
    <source>
        <dbReference type="ARBA" id="ARBA00022737"/>
    </source>
</evidence>
<proteinExistence type="predicted"/>
<dbReference type="GO" id="GO:0005737">
    <property type="term" value="C:cytoplasm"/>
    <property type="evidence" value="ECO:0007669"/>
    <property type="project" value="TreeGrafter"/>
</dbReference>
<dbReference type="Pfam" id="PF23598">
    <property type="entry name" value="LRR_14"/>
    <property type="match status" value="1"/>
</dbReference>
<dbReference type="PROSITE" id="PS51450">
    <property type="entry name" value="LRR"/>
    <property type="match status" value="3"/>
</dbReference>
<reference evidence="6" key="1">
    <citation type="submission" date="2012-12" db="EMBL/GenBank/DDBJ databases">
        <authorList>
            <person name="Hellsten U."/>
            <person name="Grimwood J."/>
            <person name="Chapman J.A."/>
            <person name="Shapiro H."/>
            <person name="Aerts A."/>
            <person name="Otillar R.P."/>
            <person name="Terry A.Y."/>
            <person name="Boore J.L."/>
            <person name="Simakov O."/>
            <person name="Marletaz F."/>
            <person name="Cho S.-J."/>
            <person name="Edsinger-Gonzales E."/>
            <person name="Havlak P."/>
            <person name="Kuo D.-H."/>
            <person name="Larsson T."/>
            <person name="Lv J."/>
            <person name="Arendt D."/>
            <person name="Savage R."/>
            <person name="Osoegawa K."/>
            <person name="de Jong P."/>
            <person name="Lindberg D.R."/>
            <person name="Seaver E.C."/>
            <person name="Weisblat D.A."/>
            <person name="Putnam N.H."/>
            <person name="Grigoriev I.V."/>
            <person name="Rokhsar D.S."/>
        </authorList>
    </citation>
    <scope>NUCLEOTIDE SEQUENCE</scope>
    <source>
        <strain evidence="6">I ESC-2004</strain>
    </source>
</reference>
<dbReference type="PANTHER" id="PTHR48051:SF62">
    <property type="entry name" value="LEUCINE-RICH REPEAT-CONTAINING PROTEIN 57"/>
    <property type="match status" value="1"/>
</dbReference>
<evidence type="ECO:0000256" key="1">
    <source>
        <dbReference type="ARBA" id="ARBA00022614"/>
    </source>
</evidence>
<dbReference type="EMBL" id="AMQN01001757">
    <property type="status" value="NOT_ANNOTATED_CDS"/>
    <property type="molecule type" value="Genomic_DNA"/>
</dbReference>
<gene>
    <name evidence="4" type="ORF">CAPTEDRAFT_167893</name>
</gene>
<evidence type="ECO:0000313" key="6">
    <source>
        <dbReference type="Proteomes" id="UP000014760"/>
    </source>
</evidence>
<dbReference type="PRINTS" id="PR00019">
    <property type="entry name" value="LEURICHRPT"/>
</dbReference>
<keyword evidence="6" id="KW-1185">Reference proteome</keyword>
<dbReference type="AlphaFoldDB" id="R7UBD2"/>
<dbReference type="InterPro" id="IPR001611">
    <property type="entry name" value="Leu-rich_rpt"/>
</dbReference>
<dbReference type="InterPro" id="IPR032675">
    <property type="entry name" value="LRR_dom_sf"/>
</dbReference>
<keyword evidence="1" id="KW-0433">Leucine-rich repeat</keyword>
<dbReference type="InterPro" id="IPR055414">
    <property type="entry name" value="LRR_R13L4/SHOC2-like"/>
</dbReference>